<dbReference type="AlphaFoldDB" id="A0A7W3PN08"/>
<dbReference type="GO" id="GO:0016787">
    <property type="term" value="F:hydrolase activity"/>
    <property type="evidence" value="ECO:0007669"/>
    <property type="project" value="InterPro"/>
</dbReference>
<keyword evidence="4" id="KW-1185">Reference proteome</keyword>
<evidence type="ECO:0000313" key="3">
    <source>
        <dbReference type="EMBL" id="MBA8828394.1"/>
    </source>
</evidence>
<dbReference type="Pfam" id="PF12695">
    <property type="entry name" value="Abhydrolase_5"/>
    <property type="match status" value="1"/>
</dbReference>
<feature type="domain" description="Alpha/beta hydrolase fold-5" evidence="2">
    <location>
        <begin position="2"/>
        <end position="64"/>
    </location>
</feature>
<evidence type="ECO:0000313" key="4">
    <source>
        <dbReference type="Proteomes" id="UP000524237"/>
    </source>
</evidence>
<feature type="region of interest" description="Disordered" evidence="1">
    <location>
        <begin position="1"/>
        <end position="21"/>
    </location>
</feature>
<organism evidence="3 4">
    <name type="scientific">Alpinimonas psychrophila</name>
    <dbReference type="NCBI Taxonomy" id="748908"/>
    <lineage>
        <taxon>Bacteria</taxon>
        <taxon>Bacillati</taxon>
        <taxon>Actinomycetota</taxon>
        <taxon>Actinomycetes</taxon>
        <taxon>Micrococcales</taxon>
        <taxon>Microbacteriaceae</taxon>
        <taxon>Alpinimonas</taxon>
    </lineage>
</organism>
<dbReference type="Proteomes" id="UP000524237">
    <property type="component" value="Unassembled WGS sequence"/>
</dbReference>
<dbReference type="EMBL" id="JACGWU010000001">
    <property type="protein sequence ID" value="MBA8828394.1"/>
    <property type="molecule type" value="Genomic_DNA"/>
</dbReference>
<evidence type="ECO:0000256" key="1">
    <source>
        <dbReference type="SAM" id="MobiDB-lite"/>
    </source>
</evidence>
<sequence>MNVKVLSISGSKDGLSTPAKVKASKPTLPATASYLEVEGGVHAFFGDYGPQDGDGKPAISHEQARAQISAASVEFVNGLSG</sequence>
<accession>A0A7W3PN08</accession>
<gene>
    <name evidence="3" type="ORF">FB555_000465</name>
</gene>
<reference evidence="3 4" key="1">
    <citation type="submission" date="2020-07" db="EMBL/GenBank/DDBJ databases">
        <title>Sequencing the genomes of 1000 actinobacteria strains.</title>
        <authorList>
            <person name="Klenk H.-P."/>
        </authorList>
    </citation>
    <scope>NUCLEOTIDE SEQUENCE [LARGE SCALE GENOMIC DNA]</scope>
    <source>
        <strain evidence="3 4">DSM 23737</strain>
    </source>
</reference>
<protein>
    <recommendedName>
        <fullName evidence="2">Alpha/beta hydrolase fold-5 domain-containing protein</fullName>
    </recommendedName>
</protein>
<evidence type="ECO:0000259" key="2">
    <source>
        <dbReference type="Pfam" id="PF12695"/>
    </source>
</evidence>
<proteinExistence type="predicted"/>
<name>A0A7W3PN08_9MICO</name>
<dbReference type="InterPro" id="IPR029059">
    <property type="entry name" value="AB_hydrolase_5"/>
</dbReference>
<comment type="caution">
    <text evidence="3">The sequence shown here is derived from an EMBL/GenBank/DDBJ whole genome shotgun (WGS) entry which is preliminary data.</text>
</comment>